<dbReference type="AlphaFoldDB" id="A0A917D1K9"/>
<dbReference type="EMBL" id="BMKR01000039">
    <property type="protein sequence ID" value="GGG05420.1"/>
    <property type="molecule type" value="Genomic_DNA"/>
</dbReference>
<sequence length="51" mass="5639">MIEKPVDGVFAGKGFTFGAFEQAKPILLVKEQNKNEHEQVGASIAELFFEV</sequence>
<keyword evidence="2" id="KW-1185">Reference proteome</keyword>
<gene>
    <name evidence="1" type="ORF">GCM10010912_57630</name>
</gene>
<evidence type="ECO:0000313" key="1">
    <source>
        <dbReference type="EMBL" id="GGG05420.1"/>
    </source>
</evidence>
<reference evidence="1" key="2">
    <citation type="submission" date="2020-09" db="EMBL/GenBank/DDBJ databases">
        <authorList>
            <person name="Sun Q."/>
            <person name="Zhou Y."/>
        </authorList>
    </citation>
    <scope>NUCLEOTIDE SEQUENCE</scope>
    <source>
        <strain evidence="1">CGMCC 1.16134</strain>
    </source>
</reference>
<reference evidence="1" key="1">
    <citation type="journal article" date="2014" name="Int. J. Syst. Evol. Microbiol.">
        <title>Complete genome sequence of Corynebacterium casei LMG S-19264T (=DSM 44701T), isolated from a smear-ripened cheese.</title>
        <authorList>
            <consortium name="US DOE Joint Genome Institute (JGI-PGF)"/>
            <person name="Walter F."/>
            <person name="Albersmeier A."/>
            <person name="Kalinowski J."/>
            <person name="Ruckert C."/>
        </authorList>
    </citation>
    <scope>NUCLEOTIDE SEQUENCE</scope>
    <source>
        <strain evidence="1">CGMCC 1.16134</strain>
    </source>
</reference>
<name>A0A917D1K9_9BACL</name>
<organism evidence="1 2">
    <name type="scientific">Paenibacillus albidus</name>
    <dbReference type="NCBI Taxonomy" id="2041023"/>
    <lineage>
        <taxon>Bacteria</taxon>
        <taxon>Bacillati</taxon>
        <taxon>Bacillota</taxon>
        <taxon>Bacilli</taxon>
        <taxon>Bacillales</taxon>
        <taxon>Paenibacillaceae</taxon>
        <taxon>Paenibacillus</taxon>
    </lineage>
</organism>
<comment type="caution">
    <text evidence="1">The sequence shown here is derived from an EMBL/GenBank/DDBJ whole genome shotgun (WGS) entry which is preliminary data.</text>
</comment>
<accession>A0A917D1K9</accession>
<protein>
    <submittedName>
        <fullName evidence="1">Uncharacterized protein</fullName>
    </submittedName>
</protein>
<dbReference type="Proteomes" id="UP000637643">
    <property type="component" value="Unassembled WGS sequence"/>
</dbReference>
<evidence type="ECO:0000313" key="2">
    <source>
        <dbReference type="Proteomes" id="UP000637643"/>
    </source>
</evidence>
<proteinExistence type="predicted"/>